<accession>A0A383F0Z6</accession>
<dbReference type="PANTHER" id="PTHR22683:SF41">
    <property type="entry name" value="DNA TRANSLOCASE FTSK"/>
    <property type="match status" value="1"/>
</dbReference>
<proteinExistence type="inferred from homology"/>
<evidence type="ECO:0000256" key="3">
    <source>
        <dbReference type="ARBA" id="ARBA00022840"/>
    </source>
</evidence>
<dbReference type="Pfam" id="PF01580">
    <property type="entry name" value="FtsK_SpoIIIE"/>
    <property type="match status" value="1"/>
</dbReference>
<dbReference type="Gene3D" id="3.30.980.40">
    <property type="match status" value="1"/>
</dbReference>
<dbReference type="GO" id="GO:0005524">
    <property type="term" value="F:ATP binding"/>
    <property type="evidence" value="ECO:0007669"/>
    <property type="project" value="UniProtKB-KW"/>
</dbReference>
<feature type="domain" description="FtsK alpha" evidence="6">
    <location>
        <begin position="62"/>
        <end position="163"/>
    </location>
</feature>
<dbReference type="PANTHER" id="PTHR22683">
    <property type="entry name" value="SPORULATION PROTEIN RELATED"/>
    <property type="match status" value="1"/>
</dbReference>
<dbReference type="SUPFAM" id="SSF52540">
    <property type="entry name" value="P-loop containing nucleoside triphosphate hydrolases"/>
    <property type="match status" value="1"/>
</dbReference>
<reference evidence="7" key="1">
    <citation type="submission" date="2018-05" db="EMBL/GenBank/DDBJ databases">
        <authorList>
            <person name="Lanie J.A."/>
            <person name="Ng W.-L."/>
            <person name="Kazmierczak K.M."/>
            <person name="Andrzejewski T.M."/>
            <person name="Davidsen T.M."/>
            <person name="Wayne K.J."/>
            <person name="Tettelin H."/>
            <person name="Glass J.I."/>
            <person name="Rusch D."/>
            <person name="Podicherti R."/>
            <person name="Tsui H.-C.T."/>
            <person name="Winkler M.E."/>
        </authorList>
    </citation>
    <scope>NUCLEOTIDE SEQUENCE</scope>
</reference>
<organism evidence="7">
    <name type="scientific">marine metagenome</name>
    <dbReference type="NCBI Taxonomy" id="408172"/>
    <lineage>
        <taxon>unclassified sequences</taxon>
        <taxon>metagenomes</taxon>
        <taxon>ecological metagenomes</taxon>
    </lineage>
</organism>
<dbReference type="Pfam" id="PF17854">
    <property type="entry name" value="FtsK_alpha"/>
    <property type="match status" value="1"/>
</dbReference>
<comment type="similarity">
    <text evidence="1">Belongs to the FtsK/SpoIIIE/SftA family.</text>
</comment>
<protein>
    <recommendedName>
        <fullName evidence="8">FtsK domain-containing protein</fullName>
    </recommendedName>
</protein>
<gene>
    <name evidence="7" type="ORF">METZ01_LOCUS515024</name>
</gene>
<dbReference type="Gene3D" id="3.40.50.300">
    <property type="entry name" value="P-loop containing nucleotide triphosphate hydrolases"/>
    <property type="match status" value="1"/>
</dbReference>
<dbReference type="InterPro" id="IPR050206">
    <property type="entry name" value="FtsK/SpoIIIE/SftA"/>
</dbReference>
<evidence type="ECO:0000313" key="7">
    <source>
        <dbReference type="EMBL" id="SVE62170.1"/>
    </source>
</evidence>
<feature type="non-terminal residue" evidence="7">
    <location>
        <position position="228"/>
    </location>
</feature>
<sequence>EENPGELFVQTEPLIITRAKFPEKTIESTQAPIIVPRKNKKIVDFVVNEEQPPSPENGNYQIPSVNLLNNPLPIENSDEIKEEILISTSILERKLADFGVEGKVVQVLPGPVITLYEFEPAPGIKVSRILSLSDDLALAMRAFSLRILAPVPGKPVVGIEIPNIKKEVVSFKEVITSKEFVESDSKLMMVIGKDNIGEPVVQDLATIPHLLMAGSTGAGKSVGLNAMI</sequence>
<feature type="domain" description="FtsK" evidence="5">
    <location>
        <begin position="172"/>
        <end position="228"/>
    </location>
</feature>
<name>A0A383F0Z6_9ZZZZ</name>
<evidence type="ECO:0000256" key="2">
    <source>
        <dbReference type="ARBA" id="ARBA00022741"/>
    </source>
</evidence>
<dbReference type="AlphaFoldDB" id="A0A383F0Z6"/>
<keyword evidence="2" id="KW-0547">Nucleotide-binding</keyword>
<keyword evidence="3" id="KW-0067">ATP-binding</keyword>
<keyword evidence="4" id="KW-0238">DNA-binding</keyword>
<dbReference type="GO" id="GO:0003677">
    <property type="term" value="F:DNA binding"/>
    <property type="evidence" value="ECO:0007669"/>
    <property type="project" value="UniProtKB-KW"/>
</dbReference>
<evidence type="ECO:0008006" key="8">
    <source>
        <dbReference type="Google" id="ProtNLM"/>
    </source>
</evidence>
<evidence type="ECO:0000259" key="6">
    <source>
        <dbReference type="Pfam" id="PF17854"/>
    </source>
</evidence>
<evidence type="ECO:0000256" key="4">
    <source>
        <dbReference type="ARBA" id="ARBA00023125"/>
    </source>
</evidence>
<dbReference type="EMBL" id="UINC01230160">
    <property type="protein sequence ID" value="SVE62170.1"/>
    <property type="molecule type" value="Genomic_DNA"/>
</dbReference>
<dbReference type="InterPro" id="IPR027417">
    <property type="entry name" value="P-loop_NTPase"/>
</dbReference>
<dbReference type="InterPro" id="IPR002543">
    <property type="entry name" value="FtsK_dom"/>
</dbReference>
<evidence type="ECO:0000256" key="1">
    <source>
        <dbReference type="ARBA" id="ARBA00006474"/>
    </source>
</evidence>
<dbReference type="InterPro" id="IPR041027">
    <property type="entry name" value="FtsK_alpha"/>
</dbReference>
<evidence type="ECO:0000259" key="5">
    <source>
        <dbReference type="Pfam" id="PF01580"/>
    </source>
</evidence>
<feature type="non-terminal residue" evidence="7">
    <location>
        <position position="1"/>
    </location>
</feature>